<reference evidence="1 2" key="2">
    <citation type="journal article" date="2022" name="Mol. Ecol. Resour.">
        <title>The genomes of chicory, endive, great burdock and yacon provide insights into Asteraceae paleo-polyploidization history and plant inulin production.</title>
        <authorList>
            <person name="Fan W."/>
            <person name="Wang S."/>
            <person name="Wang H."/>
            <person name="Wang A."/>
            <person name="Jiang F."/>
            <person name="Liu H."/>
            <person name="Zhao H."/>
            <person name="Xu D."/>
            <person name="Zhang Y."/>
        </authorList>
    </citation>
    <scope>NUCLEOTIDE SEQUENCE [LARGE SCALE GENOMIC DNA]</scope>
    <source>
        <strain evidence="2">cv. Punajuju</strain>
        <tissue evidence="1">Leaves</tissue>
    </source>
</reference>
<reference evidence="2" key="1">
    <citation type="journal article" date="2022" name="Mol. Ecol. Resour.">
        <title>The genomes of chicory, endive, great burdock and yacon provide insights into Asteraceae palaeo-polyploidization history and plant inulin production.</title>
        <authorList>
            <person name="Fan W."/>
            <person name="Wang S."/>
            <person name="Wang H."/>
            <person name="Wang A."/>
            <person name="Jiang F."/>
            <person name="Liu H."/>
            <person name="Zhao H."/>
            <person name="Xu D."/>
            <person name="Zhang Y."/>
        </authorList>
    </citation>
    <scope>NUCLEOTIDE SEQUENCE [LARGE SCALE GENOMIC DNA]</scope>
    <source>
        <strain evidence="2">cv. Punajuju</strain>
    </source>
</reference>
<comment type="caution">
    <text evidence="1">The sequence shown here is derived from an EMBL/GenBank/DDBJ whole genome shotgun (WGS) entry which is preliminary data.</text>
</comment>
<evidence type="ECO:0000313" key="2">
    <source>
        <dbReference type="Proteomes" id="UP001055811"/>
    </source>
</evidence>
<organism evidence="1 2">
    <name type="scientific">Cichorium intybus</name>
    <name type="common">Chicory</name>
    <dbReference type="NCBI Taxonomy" id="13427"/>
    <lineage>
        <taxon>Eukaryota</taxon>
        <taxon>Viridiplantae</taxon>
        <taxon>Streptophyta</taxon>
        <taxon>Embryophyta</taxon>
        <taxon>Tracheophyta</taxon>
        <taxon>Spermatophyta</taxon>
        <taxon>Magnoliopsida</taxon>
        <taxon>eudicotyledons</taxon>
        <taxon>Gunneridae</taxon>
        <taxon>Pentapetalae</taxon>
        <taxon>asterids</taxon>
        <taxon>campanulids</taxon>
        <taxon>Asterales</taxon>
        <taxon>Asteraceae</taxon>
        <taxon>Cichorioideae</taxon>
        <taxon>Cichorieae</taxon>
        <taxon>Cichoriinae</taxon>
        <taxon>Cichorium</taxon>
    </lineage>
</organism>
<proteinExistence type="predicted"/>
<dbReference type="Proteomes" id="UP001055811">
    <property type="component" value="Linkage Group LG01"/>
</dbReference>
<gene>
    <name evidence="1" type="ORF">L2E82_04455</name>
</gene>
<keyword evidence="2" id="KW-1185">Reference proteome</keyword>
<evidence type="ECO:0000313" key="1">
    <source>
        <dbReference type="EMBL" id="KAI3790977.1"/>
    </source>
</evidence>
<protein>
    <submittedName>
        <fullName evidence="1">Uncharacterized protein</fullName>
    </submittedName>
</protein>
<accession>A0ACB9H7P4</accession>
<sequence length="205" mass="22186">MSYGKIGIPNAGENSSSFYAQIPQAILAKVPLMNTVVDVYRSTLIMPYPVHNLAAEVQPEVPIKQKGKKKTTGGPSGAKVTKKRKASEQAQPKRSQPKRTKKQMVVEESSDLDRTLSQDIQAEEEEHRSSLIHETRIPSPPPTTAPLTSTITSEPISSAPQTSEAIPSEPMTSEPIHFEPLTTSTPLTTTIQTTSSDVPPLSTTS</sequence>
<dbReference type="EMBL" id="CM042009">
    <property type="protein sequence ID" value="KAI3790977.1"/>
    <property type="molecule type" value="Genomic_DNA"/>
</dbReference>
<name>A0ACB9H7P4_CICIN</name>